<dbReference type="PROSITE" id="PS51257">
    <property type="entry name" value="PROKAR_LIPOPROTEIN"/>
    <property type="match status" value="1"/>
</dbReference>
<evidence type="ECO:0000256" key="1">
    <source>
        <dbReference type="SAM" id="SignalP"/>
    </source>
</evidence>
<dbReference type="AlphaFoldDB" id="A0A2G1VTC4"/>
<dbReference type="OrthoDB" id="1466971at2"/>
<sequence length="252" mass="27813">MRNLFLIAFLVFTACGSDNAGDCFEGEGDPVAITYDLPEFTKLRSETDVIVYIKQGPEQKVVLKTGENMVSDAVIEVLDGGILRIKNAKRCNLFRDYQNFIVYVTTPNLTEIRNASGNDIFSEGVLNFPSLILSSDTIYNFGDTTPRKSGNFHLELESNRVEVRANGKSVFYLSGTTANLTASFFNEAPRLEARDLVAQNVTVNQTSANKMIVNPQASIKGTIFGTGDVISVNRPAVVEVEEKYTGRLIFEN</sequence>
<accession>A0A2G1VTC4</accession>
<keyword evidence="1" id="KW-0732">Signal</keyword>
<feature type="chain" id="PRO_5013767027" evidence="1">
    <location>
        <begin position="21"/>
        <end position="252"/>
    </location>
</feature>
<feature type="domain" description="Putative auto-transporter adhesin head GIN" evidence="2">
    <location>
        <begin position="39"/>
        <end position="235"/>
    </location>
</feature>
<protein>
    <submittedName>
        <fullName evidence="3">DUF2807 domain-containing protein</fullName>
    </submittedName>
</protein>
<dbReference type="Pfam" id="PF10988">
    <property type="entry name" value="DUF2807"/>
    <property type="match status" value="1"/>
</dbReference>
<dbReference type="Gene3D" id="2.160.20.120">
    <property type="match status" value="1"/>
</dbReference>
<dbReference type="RefSeq" id="WP_099645846.1">
    <property type="nucleotide sequence ID" value="NZ_KZ319289.1"/>
</dbReference>
<keyword evidence="4" id="KW-1185">Reference proteome</keyword>
<evidence type="ECO:0000313" key="3">
    <source>
        <dbReference type="EMBL" id="PHQ30005.1"/>
    </source>
</evidence>
<proteinExistence type="predicted"/>
<comment type="caution">
    <text evidence="3">The sequence shown here is derived from an EMBL/GenBank/DDBJ whole genome shotgun (WGS) entry which is preliminary data.</text>
</comment>
<organism evidence="3 4">
    <name type="scientific">Leeuwenhoekiella nanhaiensis</name>
    <dbReference type="NCBI Taxonomy" id="1655491"/>
    <lineage>
        <taxon>Bacteria</taxon>
        <taxon>Pseudomonadati</taxon>
        <taxon>Bacteroidota</taxon>
        <taxon>Flavobacteriia</taxon>
        <taxon>Flavobacteriales</taxon>
        <taxon>Flavobacteriaceae</taxon>
        <taxon>Leeuwenhoekiella</taxon>
    </lineage>
</organism>
<name>A0A2G1VTC4_9FLAO</name>
<gene>
    <name evidence="3" type="ORF">CJ305_08570</name>
</gene>
<evidence type="ECO:0000313" key="4">
    <source>
        <dbReference type="Proteomes" id="UP000229433"/>
    </source>
</evidence>
<reference evidence="3 4" key="1">
    <citation type="submission" date="2017-08" db="EMBL/GenBank/DDBJ databases">
        <title>The whole genome shortgun sequences of strain Leeuwenhoekiella nanhaiensis G18 from the South China Sea.</title>
        <authorList>
            <person name="Liu Q."/>
        </authorList>
    </citation>
    <scope>NUCLEOTIDE SEQUENCE [LARGE SCALE GENOMIC DNA]</scope>
    <source>
        <strain evidence="3 4">G18</strain>
    </source>
</reference>
<dbReference type="EMBL" id="NQXA01000003">
    <property type="protein sequence ID" value="PHQ30005.1"/>
    <property type="molecule type" value="Genomic_DNA"/>
</dbReference>
<feature type="signal peptide" evidence="1">
    <location>
        <begin position="1"/>
        <end position="20"/>
    </location>
</feature>
<evidence type="ECO:0000259" key="2">
    <source>
        <dbReference type="Pfam" id="PF10988"/>
    </source>
</evidence>
<dbReference type="InterPro" id="IPR021255">
    <property type="entry name" value="DUF2807"/>
</dbReference>
<dbReference type="Proteomes" id="UP000229433">
    <property type="component" value="Unassembled WGS sequence"/>
</dbReference>